<dbReference type="InterPro" id="IPR036020">
    <property type="entry name" value="WW_dom_sf"/>
</dbReference>
<name>A0A7S2B4D2_9STRA</name>
<feature type="compositionally biased region" description="Pro residues" evidence="1">
    <location>
        <begin position="132"/>
        <end position="147"/>
    </location>
</feature>
<feature type="region of interest" description="Disordered" evidence="1">
    <location>
        <begin position="101"/>
        <end position="323"/>
    </location>
</feature>
<proteinExistence type="predicted"/>
<organism evidence="4">
    <name type="scientific">Octactis speculum</name>
    <dbReference type="NCBI Taxonomy" id="3111310"/>
    <lineage>
        <taxon>Eukaryota</taxon>
        <taxon>Sar</taxon>
        <taxon>Stramenopiles</taxon>
        <taxon>Ochrophyta</taxon>
        <taxon>Dictyochophyceae</taxon>
        <taxon>Dictyochales</taxon>
        <taxon>Dictyochaceae</taxon>
        <taxon>Octactis</taxon>
    </lineage>
</organism>
<feature type="domain" description="WW" evidence="3">
    <location>
        <begin position="359"/>
        <end position="386"/>
    </location>
</feature>
<feature type="domain" description="WW" evidence="3">
    <location>
        <begin position="323"/>
        <end position="351"/>
    </location>
</feature>
<dbReference type="CDD" id="cd00201">
    <property type="entry name" value="WW"/>
    <property type="match status" value="1"/>
</dbReference>
<reference evidence="4" key="1">
    <citation type="submission" date="2021-01" db="EMBL/GenBank/DDBJ databases">
        <authorList>
            <person name="Corre E."/>
            <person name="Pelletier E."/>
            <person name="Niang G."/>
            <person name="Scheremetjew M."/>
            <person name="Finn R."/>
            <person name="Kale V."/>
            <person name="Holt S."/>
            <person name="Cochrane G."/>
            <person name="Meng A."/>
            <person name="Brown T."/>
            <person name="Cohen L."/>
        </authorList>
    </citation>
    <scope>NUCLEOTIDE SEQUENCE</scope>
    <source>
        <strain evidence="4">CCMP1381</strain>
    </source>
</reference>
<dbReference type="InterPro" id="IPR001202">
    <property type="entry name" value="WW_dom"/>
</dbReference>
<evidence type="ECO:0000259" key="3">
    <source>
        <dbReference type="PROSITE" id="PS50020"/>
    </source>
</evidence>
<feature type="compositionally biased region" description="Basic and acidic residues" evidence="1">
    <location>
        <begin position="233"/>
        <end position="253"/>
    </location>
</feature>
<dbReference type="AlphaFoldDB" id="A0A7S2B4D2"/>
<dbReference type="SUPFAM" id="SSF51045">
    <property type="entry name" value="WW domain"/>
    <property type="match status" value="2"/>
</dbReference>
<feature type="compositionally biased region" description="Basic residues" evidence="1">
    <location>
        <begin position="267"/>
        <end position="286"/>
    </location>
</feature>
<keyword evidence="2" id="KW-0472">Membrane</keyword>
<evidence type="ECO:0000256" key="1">
    <source>
        <dbReference type="SAM" id="MobiDB-lite"/>
    </source>
</evidence>
<dbReference type="Gene3D" id="2.20.70.10">
    <property type="match status" value="2"/>
</dbReference>
<evidence type="ECO:0000313" key="4">
    <source>
        <dbReference type="EMBL" id="CAD9386070.1"/>
    </source>
</evidence>
<keyword evidence="2" id="KW-0812">Transmembrane</keyword>
<evidence type="ECO:0000256" key="2">
    <source>
        <dbReference type="SAM" id="Phobius"/>
    </source>
</evidence>
<feature type="compositionally biased region" description="Acidic residues" evidence="1">
    <location>
        <begin position="300"/>
        <end position="316"/>
    </location>
</feature>
<dbReference type="PROSITE" id="PS50020">
    <property type="entry name" value="WW_DOMAIN_2"/>
    <property type="match status" value="2"/>
</dbReference>
<feature type="compositionally biased region" description="Low complexity" evidence="1">
    <location>
        <begin position="113"/>
        <end position="131"/>
    </location>
</feature>
<feature type="transmembrane region" description="Helical" evidence="2">
    <location>
        <begin position="12"/>
        <end position="39"/>
    </location>
</feature>
<dbReference type="EMBL" id="HBGS01010352">
    <property type="protein sequence ID" value="CAD9386070.1"/>
    <property type="molecule type" value="Transcribed_RNA"/>
</dbReference>
<protein>
    <recommendedName>
        <fullName evidence="3">WW domain-containing protein</fullName>
    </recommendedName>
</protein>
<feature type="compositionally biased region" description="Low complexity" evidence="1">
    <location>
        <begin position="169"/>
        <end position="187"/>
    </location>
</feature>
<gene>
    <name evidence="4" type="ORF">DSPE1174_LOCUS5467</name>
</gene>
<accession>A0A7S2B4D2</accession>
<feature type="compositionally biased region" description="Basic and acidic residues" evidence="1">
    <location>
        <begin position="101"/>
        <end position="110"/>
    </location>
</feature>
<feature type="compositionally biased region" description="Basic and acidic residues" evidence="1">
    <location>
        <begin position="201"/>
        <end position="224"/>
    </location>
</feature>
<feature type="compositionally biased region" description="Polar residues" evidence="1">
    <location>
        <begin position="188"/>
        <end position="200"/>
    </location>
</feature>
<dbReference type="PROSITE" id="PS01159">
    <property type="entry name" value="WW_DOMAIN_1"/>
    <property type="match status" value="1"/>
</dbReference>
<keyword evidence="2" id="KW-1133">Transmembrane helix</keyword>
<dbReference type="SMART" id="SM00456">
    <property type="entry name" value="WW"/>
    <property type="match status" value="2"/>
</dbReference>
<sequence>MMDSVVDITNAALIWIFLSPYHIALSGICCGFLSALVTVGACRFGRALRLCCCNKELNAEKIDGDIELGSTRGTIANRASRKDNGGNSNDDRPAEIDAAHNPLRENHGTDSNKPLLSSKPTSTTPVKSTSPDKPPPKASRTAPPGPPISRRTTISLPKKLAGSVPAPPNTTTVTPPSPASSLPPTKSEQSIGGTGSQAKSSPEDVNKRNADYFASKKKEQEQMRAAKLAAMSDEQREKFLLEETEAKEHDAAKSKHFLKTTAAFKKGSNKKLMTGKRGRGGGRGRGRGGGGSARQNPEPSEPEPSEPEPSEPETPQEETVVQEFVEEVWTALDDGNGSTYYVNEATGETSWGEYDETKWDKLETEDGSPYWYNRITKRTTWTDPREEGLY</sequence>